<feature type="domain" description="Amidohydrolase-related" evidence="2">
    <location>
        <begin position="30"/>
        <end position="193"/>
    </location>
</feature>
<dbReference type="InterPro" id="IPR032466">
    <property type="entry name" value="Metal_Hydrolase"/>
</dbReference>
<evidence type="ECO:0000313" key="4">
    <source>
        <dbReference type="Proteomes" id="UP001217089"/>
    </source>
</evidence>
<dbReference type="InterPro" id="IPR006680">
    <property type="entry name" value="Amidohydro-rel"/>
</dbReference>
<proteinExistence type="inferred from homology"/>
<dbReference type="Proteomes" id="UP001217089">
    <property type="component" value="Unassembled WGS sequence"/>
</dbReference>
<dbReference type="EMBL" id="JARBDR010000337">
    <property type="protein sequence ID" value="KAJ8314833.1"/>
    <property type="molecule type" value="Genomic_DNA"/>
</dbReference>
<accession>A0ABQ9FGM0</accession>
<evidence type="ECO:0000256" key="1">
    <source>
        <dbReference type="ARBA" id="ARBA00038310"/>
    </source>
</evidence>
<dbReference type="InterPro" id="IPR052350">
    <property type="entry name" value="Metallo-dep_Lactonases"/>
</dbReference>
<comment type="caution">
    <text evidence="3">The sequence shown here is derived from an EMBL/GenBank/DDBJ whole genome shotgun (WGS) entry which is preliminary data.</text>
</comment>
<protein>
    <recommendedName>
        <fullName evidence="2">Amidohydrolase-related domain-containing protein</fullName>
    </recommendedName>
</protein>
<dbReference type="PANTHER" id="PTHR43569">
    <property type="entry name" value="AMIDOHYDROLASE"/>
    <property type="match status" value="1"/>
</dbReference>
<sequence>MLLRATKNKKAEKSEKPPLQLPEILDDLQKNPLFKGVRHLLEFEADDWITRDDVHVGLKQLEDRGLSFDLQVTLKFMVDHLAVPNIKEKQMSPWKEEIAELAKFKNVYCKLSGLETSHDWNNWKEEDFKPYVDHVINCFGIDRCMFATNWPVCLLAKASYARVFAIINNLLPDLSEEEKLKIYRNNAKDFYNLDI</sequence>
<dbReference type="PANTHER" id="PTHR43569:SF2">
    <property type="entry name" value="AMIDOHYDROLASE-RELATED DOMAIN-CONTAINING PROTEIN"/>
    <property type="match status" value="1"/>
</dbReference>
<name>A0ABQ9FGM0_TEGGR</name>
<dbReference type="Gene3D" id="3.20.20.140">
    <property type="entry name" value="Metal-dependent hydrolases"/>
    <property type="match status" value="1"/>
</dbReference>
<keyword evidence="4" id="KW-1185">Reference proteome</keyword>
<dbReference type="Pfam" id="PF04909">
    <property type="entry name" value="Amidohydro_2"/>
    <property type="match status" value="1"/>
</dbReference>
<comment type="similarity">
    <text evidence="1">Belongs to the metallo-dependent hydrolases superfamily.</text>
</comment>
<evidence type="ECO:0000313" key="3">
    <source>
        <dbReference type="EMBL" id="KAJ8314833.1"/>
    </source>
</evidence>
<evidence type="ECO:0000259" key="2">
    <source>
        <dbReference type="Pfam" id="PF04909"/>
    </source>
</evidence>
<organism evidence="3 4">
    <name type="scientific">Tegillarca granosa</name>
    <name type="common">Malaysian cockle</name>
    <name type="synonym">Anadara granosa</name>
    <dbReference type="NCBI Taxonomy" id="220873"/>
    <lineage>
        <taxon>Eukaryota</taxon>
        <taxon>Metazoa</taxon>
        <taxon>Spiralia</taxon>
        <taxon>Lophotrochozoa</taxon>
        <taxon>Mollusca</taxon>
        <taxon>Bivalvia</taxon>
        <taxon>Autobranchia</taxon>
        <taxon>Pteriomorphia</taxon>
        <taxon>Arcoida</taxon>
        <taxon>Arcoidea</taxon>
        <taxon>Arcidae</taxon>
        <taxon>Tegillarca</taxon>
    </lineage>
</organism>
<reference evidence="3 4" key="1">
    <citation type="submission" date="2022-12" db="EMBL/GenBank/DDBJ databases">
        <title>Chromosome-level genome of Tegillarca granosa.</title>
        <authorList>
            <person name="Kim J."/>
        </authorList>
    </citation>
    <scope>NUCLEOTIDE SEQUENCE [LARGE SCALE GENOMIC DNA]</scope>
    <source>
        <strain evidence="3">Teg-2019</strain>
        <tissue evidence="3">Adductor muscle</tissue>
    </source>
</reference>
<gene>
    <name evidence="3" type="ORF">KUTeg_006983</name>
</gene>
<dbReference type="SUPFAM" id="SSF51556">
    <property type="entry name" value="Metallo-dependent hydrolases"/>
    <property type="match status" value="1"/>
</dbReference>